<keyword evidence="2" id="KW-0677">Repeat</keyword>
<evidence type="ECO:0000313" key="7">
    <source>
        <dbReference type="Proteomes" id="UP001165740"/>
    </source>
</evidence>
<keyword evidence="3" id="KW-1015">Disulfide bond</keyword>
<gene>
    <name evidence="8" type="primary">LOC106052362</name>
</gene>
<dbReference type="PROSITE" id="PS50923">
    <property type="entry name" value="SUSHI"/>
    <property type="match status" value="2"/>
</dbReference>
<name>A0A9W2ZCV4_BIOGL</name>
<dbReference type="InterPro" id="IPR000436">
    <property type="entry name" value="Sushi_SCR_CCP_dom"/>
</dbReference>
<dbReference type="OrthoDB" id="6138844at2759"/>
<keyword evidence="1 5" id="KW-0768">Sushi</keyword>
<evidence type="ECO:0000256" key="5">
    <source>
        <dbReference type="PROSITE-ProRule" id="PRU00302"/>
    </source>
</evidence>
<feature type="domain" description="Sushi" evidence="6">
    <location>
        <begin position="158"/>
        <end position="217"/>
    </location>
</feature>
<evidence type="ECO:0000313" key="8">
    <source>
        <dbReference type="RefSeq" id="XP_055872796.1"/>
    </source>
</evidence>
<protein>
    <submittedName>
        <fullName evidence="8">Uncharacterized protein LOC106052362 isoform X1</fullName>
    </submittedName>
</protein>
<comment type="caution">
    <text evidence="5">Lacks conserved residue(s) required for the propagation of feature annotation.</text>
</comment>
<dbReference type="SUPFAM" id="SSF57535">
    <property type="entry name" value="Complement control module/SCR domain"/>
    <property type="match status" value="2"/>
</dbReference>
<dbReference type="AlphaFoldDB" id="A0A9W2ZCV4"/>
<reference evidence="8" key="1">
    <citation type="submission" date="2025-08" db="UniProtKB">
        <authorList>
            <consortium name="RefSeq"/>
        </authorList>
    </citation>
    <scope>IDENTIFICATION</scope>
</reference>
<dbReference type="CDD" id="cd00033">
    <property type="entry name" value="CCP"/>
    <property type="match status" value="2"/>
</dbReference>
<proteinExistence type="predicted"/>
<dbReference type="Gene3D" id="2.10.70.10">
    <property type="entry name" value="Complement Module, domain 1"/>
    <property type="match status" value="2"/>
</dbReference>
<dbReference type="InterPro" id="IPR050350">
    <property type="entry name" value="Compl-Cell_Adhes-Reg"/>
</dbReference>
<accession>A0A9W2ZCV4</accession>
<organism evidence="7 8">
    <name type="scientific">Biomphalaria glabrata</name>
    <name type="common">Bloodfluke planorb</name>
    <name type="synonym">Freshwater snail</name>
    <dbReference type="NCBI Taxonomy" id="6526"/>
    <lineage>
        <taxon>Eukaryota</taxon>
        <taxon>Metazoa</taxon>
        <taxon>Spiralia</taxon>
        <taxon>Lophotrochozoa</taxon>
        <taxon>Mollusca</taxon>
        <taxon>Gastropoda</taxon>
        <taxon>Heterobranchia</taxon>
        <taxon>Euthyneura</taxon>
        <taxon>Panpulmonata</taxon>
        <taxon>Hygrophila</taxon>
        <taxon>Lymnaeoidea</taxon>
        <taxon>Planorbidae</taxon>
        <taxon>Biomphalaria</taxon>
    </lineage>
</organism>
<dbReference type="PANTHER" id="PTHR19325:SF575">
    <property type="entry name" value="LOCOMOTION-RELATED PROTEIN HIKARU GENKI"/>
    <property type="match status" value="1"/>
</dbReference>
<evidence type="ECO:0000259" key="6">
    <source>
        <dbReference type="PROSITE" id="PS50923"/>
    </source>
</evidence>
<dbReference type="Proteomes" id="UP001165740">
    <property type="component" value="Chromosome 18"/>
</dbReference>
<dbReference type="PANTHER" id="PTHR19325">
    <property type="entry name" value="COMPLEMENT COMPONENT-RELATED SUSHI DOMAIN-CONTAINING"/>
    <property type="match status" value="1"/>
</dbReference>
<evidence type="ECO:0000256" key="4">
    <source>
        <dbReference type="ARBA" id="ARBA00023180"/>
    </source>
</evidence>
<keyword evidence="7" id="KW-1185">Reference proteome</keyword>
<evidence type="ECO:0000256" key="3">
    <source>
        <dbReference type="ARBA" id="ARBA00023157"/>
    </source>
</evidence>
<dbReference type="InterPro" id="IPR035976">
    <property type="entry name" value="Sushi/SCR/CCP_sf"/>
</dbReference>
<dbReference type="Pfam" id="PF00084">
    <property type="entry name" value="Sushi"/>
    <property type="match status" value="2"/>
</dbReference>
<evidence type="ECO:0000256" key="2">
    <source>
        <dbReference type="ARBA" id="ARBA00022737"/>
    </source>
</evidence>
<sequence>MHTKIAGSEPIVTMDLKTVAFLLLALSYSVNSTPVNGTQRFQAEKFLDMLSRSFDPNVAYMDLMSALNKRIKETANNSSGGGFSVDAGPNSMVDSVPQCPLAPAHRGAAVSYTSENRAVGSRAFYQCEAGYEGRSLFIQCNNGGVWSVPTGWGGCKAVDCGTPPPSVLNADSAYTTTTFGSVVTYTCQAGYKADKPNPNVTCLDTGYWGTPTFTCQKANTPALRLPSLQKAFNKNLGVQHLFQLQELASTLIKARQPEVKKPRPLWPASAALLFRTKSLALPPRPPQIPANQKNLATQQNVAMSRILTIPQNLALLKNLASPQRLPNFPNSQLAAAVQRNQMMAALLKSMPGFSGFPGMPSVPQVIETTTTTTPKPTIASRLPNGFQLPSHLQSLLPNGISNTQGMKPQDLMTLASLGLGSGTAGAAPRDITSLLGSMNPMSIFGPAMGLGTPGAGAGGAPGNPAAPPLEPEKVAEQREEMMLRAMMANAMKSMYQPAAQTNGTSTRPTSNPAMEMMTLMALQSGLSAGGAGANSASGTGMDPMAMMLGGMNPAMLGLGGGGASSGGLFGSLFA</sequence>
<dbReference type="RefSeq" id="XP_055872796.1">
    <property type="nucleotide sequence ID" value="XM_056016821.1"/>
</dbReference>
<dbReference type="SMART" id="SM00032">
    <property type="entry name" value="CCP"/>
    <property type="match status" value="2"/>
</dbReference>
<dbReference type="GeneID" id="106052362"/>
<evidence type="ECO:0000256" key="1">
    <source>
        <dbReference type="ARBA" id="ARBA00022659"/>
    </source>
</evidence>
<feature type="domain" description="Sushi" evidence="6">
    <location>
        <begin position="97"/>
        <end position="157"/>
    </location>
</feature>
<keyword evidence="4" id="KW-0325">Glycoprotein</keyword>